<protein>
    <submittedName>
        <fullName evidence="2">Uncharacterized protein</fullName>
    </submittedName>
</protein>
<evidence type="ECO:0000313" key="2">
    <source>
        <dbReference type="EMBL" id="KDP28944.1"/>
    </source>
</evidence>
<accession>A0A067KAU3</accession>
<evidence type="ECO:0000256" key="1">
    <source>
        <dbReference type="SAM" id="MobiDB-lite"/>
    </source>
</evidence>
<dbReference type="OrthoDB" id="101614at2759"/>
<dbReference type="AlphaFoldDB" id="A0A067KAU3"/>
<keyword evidence="3" id="KW-1185">Reference proteome</keyword>
<name>A0A067KAU3_JATCU</name>
<gene>
    <name evidence="2" type="ORF">JCGZ_19374</name>
</gene>
<sequence length="245" mass="27090">MEQLEARMEARMNEALVAQRTALIAELGSGNGNGASTVGRDPATPNQGPAAAPTSSNTALNLDDMPSRTTAGLEAQKMKEKLELLERSGKTYPTLQAWECPVNKGTFGLSYEPTDEDLVGRTRGRKKKGIQMWPYFLTLNGHFCKPGETIPYCSFQEPFYCLTAKKMLPELEIEDLMQPGLFDEYTEEEHAADKTLPEPNLESGPDVKSCTESEFDPESEIESESSSESSVSDLENPDFKFDVIF</sequence>
<feature type="region of interest" description="Disordered" evidence="1">
    <location>
        <begin position="188"/>
        <end position="245"/>
    </location>
</feature>
<reference evidence="2 3" key="1">
    <citation type="journal article" date="2014" name="PLoS ONE">
        <title>Global Analysis of Gene Expression Profiles in Physic Nut (Jatropha curcas L.) Seedlings Exposed to Salt Stress.</title>
        <authorList>
            <person name="Zhang L."/>
            <person name="Zhang C."/>
            <person name="Wu P."/>
            <person name="Chen Y."/>
            <person name="Li M."/>
            <person name="Jiang H."/>
            <person name="Wu G."/>
        </authorList>
    </citation>
    <scope>NUCLEOTIDE SEQUENCE [LARGE SCALE GENOMIC DNA]</scope>
    <source>
        <strain evidence="3">cv. GZQX0401</strain>
        <tissue evidence="2">Young leaves</tissue>
    </source>
</reference>
<organism evidence="2 3">
    <name type="scientific">Jatropha curcas</name>
    <name type="common">Barbados nut</name>
    <dbReference type="NCBI Taxonomy" id="180498"/>
    <lineage>
        <taxon>Eukaryota</taxon>
        <taxon>Viridiplantae</taxon>
        <taxon>Streptophyta</taxon>
        <taxon>Embryophyta</taxon>
        <taxon>Tracheophyta</taxon>
        <taxon>Spermatophyta</taxon>
        <taxon>Magnoliopsida</taxon>
        <taxon>eudicotyledons</taxon>
        <taxon>Gunneridae</taxon>
        <taxon>Pentapetalae</taxon>
        <taxon>rosids</taxon>
        <taxon>fabids</taxon>
        <taxon>Malpighiales</taxon>
        <taxon>Euphorbiaceae</taxon>
        <taxon>Crotonoideae</taxon>
        <taxon>Jatropheae</taxon>
        <taxon>Jatropha</taxon>
    </lineage>
</organism>
<feature type="compositionally biased region" description="Acidic residues" evidence="1">
    <location>
        <begin position="213"/>
        <end position="225"/>
    </location>
</feature>
<dbReference type="EMBL" id="KK914780">
    <property type="protein sequence ID" value="KDP28944.1"/>
    <property type="molecule type" value="Genomic_DNA"/>
</dbReference>
<dbReference type="Proteomes" id="UP000027138">
    <property type="component" value="Unassembled WGS sequence"/>
</dbReference>
<evidence type="ECO:0000313" key="3">
    <source>
        <dbReference type="Proteomes" id="UP000027138"/>
    </source>
</evidence>
<feature type="region of interest" description="Disordered" evidence="1">
    <location>
        <begin position="33"/>
        <end position="65"/>
    </location>
</feature>
<proteinExistence type="predicted"/>